<name>A0A2T7A8K1_TUBBO</name>
<evidence type="ECO:0000256" key="10">
    <source>
        <dbReference type="ARBA" id="ARBA00023002"/>
    </source>
</evidence>
<keyword evidence="10 19" id="KW-0560">Oxidoreductase</keyword>
<evidence type="ECO:0000313" key="22">
    <source>
        <dbReference type="Proteomes" id="UP000244722"/>
    </source>
</evidence>
<dbReference type="STRING" id="42251.A0A2T7A8K1"/>
<dbReference type="InterPro" id="IPR017938">
    <property type="entry name" value="Riboflavin_synthase-like_b-brl"/>
</dbReference>
<dbReference type="PANTHER" id="PTHR19370">
    <property type="entry name" value="NADH-CYTOCHROME B5 REDUCTASE"/>
    <property type="match status" value="1"/>
</dbReference>
<comment type="pathway">
    <text evidence="3">Protein modification; peptidyl-diphthamide biosynthesis.</text>
</comment>
<dbReference type="InterPro" id="IPR001433">
    <property type="entry name" value="OxRdtase_FAD/NAD-bd"/>
</dbReference>
<keyword evidence="11 19" id="KW-0520">NAD</keyword>
<comment type="subcellular location">
    <subcellularLocation>
        <location evidence="2">Mitochondrion outer membrane</location>
        <topology evidence="2">Single-pass membrane protein</topology>
    </subcellularLocation>
</comment>
<dbReference type="SUPFAM" id="SSF52343">
    <property type="entry name" value="Ferredoxin reductase-like, C-terminal NADP-linked domain"/>
    <property type="match status" value="1"/>
</dbReference>
<dbReference type="OrthoDB" id="432685at2759"/>
<evidence type="ECO:0000259" key="20">
    <source>
        <dbReference type="PROSITE" id="PS51384"/>
    </source>
</evidence>
<gene>
    <name evidence="21" type="ORF">B9Z19DRAFT_1070954</name>
</gene>
<evidence type="ECO:0000256" key="5">
    <source>
        <dbReference type="ARBA" id="ARBA00022630"/>
    </source>
</evidence>
<evidence type="ECO:0000256" key="13">
    <source>
        <dbReference type="ARBA" id="ARBA00023136"/>
    </source>
</evidence>
<dbReference type="InterPro" id="IPR001834">
    <property type="entry name" value="CBR-like"/>
</dbReference>
<comment type="function">
    <text evidence="14">NADH-dependent reductase for DPH3 and cytochrome b5. Required for the first step of diphthamide biosynthesis, a post-translational modification of histidine which occurs in elongation factor 2. DPH1 and DPH2 transfer a 3-amino-3-carboxypropyl (ACP) group from S-adenosyl-L-methionine (SAM) to a histidine residue, the reaction is assisted by a reduction system comprising DPH3 and a NADH-dependent reductase, predominantly CBR1. By reducing DPH3, also involved in the formation of the tRNA wobble base modification mcm5s 2U (5-methoxycarbonylmethyl-2-thiouridine), mediated by the elongator complex. The cytochrome b5/NADH cytochrome b5 reductase electron transfer system supports the catalytic activity of several sterol biosynthetic enzymes.</text>
</comment>
<dbReference type="PROSITE" id="PS51384">
    <property type="entry name" value="FAD_FR"/>
    <property type="match status" value="1"/>
</dbReference>
<evidence type="ECO:0000256" key="1">
    <source>
        <dbReference type="ARBA" id="ARBA00001974"/>
    </source>
</evidence>
<evidence type="ECO:0000313" key="21">
    <source>
        <dbReference type="EMBL" id="PUU84066.1"/>
    </source>
</evidence>
<evidence type="ECO:0000256" key="4">
    <source>
        <dbReference type="ARBA" id="ARBA00006105"/>
    </source>
</evidence>
<keyword evidence="5 18" id="KW-0285">Flavoprotein</keyword>
<keyword evidence="12" id="KW-0496">Mitochondrion</keyword>
<dbReference type="AlphaFoldDB" id="A0A2T7A8K1"/>
<feature type="binding site" evidence="18">
    <location>
        <position position="148"/>
    </location>
    <ligand>
        <name>FAD</name>
        <dbReference type="ChEBI" id="CHEBI:57692"/>
    </ligand>
</feature>
<dbReference type="Gene3D" id="3.40.50.80">
    <property type="entry name" value="Nucleotide-binding domain of ferredoxin-NADP reductase (FNR) module"/>
    <property type="match status" value="1"/>
</dbReference>
<keyword evidence="6" id="KW-0812">Transmembrane</keyword>
<dbReference type="GO" id="GO:0005783">
    <property type="term" value="C:endoplasmic reticulum"/>
    <property type="evidence" value="ECO:0007669"/>
    <property type="project" value="TreeGrafter"/>
</dbReference>
<dbReference type="SUPFAM" id="SSF63380">
    <property type="entry name" value="Riboflavin synthase domain-like"/>
    <property type="match status" value="1"/>
</dbReference>
<evidence type="ECO:0000256" key="15">
    <source>
        <dbReference type="ARBA" id="ARBA00038836"/>
    </source>
</evidence>
<dbReference type="Gene3D" id="2.40.30.10">
    <property type="entry name" value="Translation factors"/>
    <property type="match status" value="1"/>
</dbReference>
<feature type="binding site" evidence="18">
    <location>
        <position position="120"/>
    </location>
    <ligand>
        <name>FAD</name>
        <dbReference type="ChEBI" id="CHEBI:57692"/>
    </ligand>
</feature>
<evidence type="ECO:0000256" key="9">
    <source>
        <dbReference type="ARBA" id="ARBA00022989"/>
    </source>
</evidence>
<comment type="caution">
    <text evidence="21">The sequence shown here is derived from an EMBL/GenBank/DDBJ whole genome shotgun (WGS) entry which is preliminary data.</text>
</comment>
<evidence type="ECO:0000256" key="17">
    <source>
        <dbReference type="ARBA" id="ARBA00049138"/>
    </source>
</evidence>
<dbReference type="EC" id="1.6.2.2" evidence="19"/>
<dbReference type="CDD" id="cd06183">
    <property type="entry name" value="cyt_b5_reduct_like"/>
    <property type="match status" value="1"/>
</dbReference>
<dbReference type="GO" id="GO:0005741">
    <property type="term" value="C:mitochondrial outer membrane"/>
    <property type="evidence" value="ECO:0007669"/>
    <property type="project" value="UniProtKB-SubCell"/>
</dbReference>
<dbReference type="GO" id="GO:0090524">
    <property type="term" value="F:cytochrome-b5 reductase activity, acting on NADH"/>
    <property type="evidence" value="ECO:0007669"/>
    <property type="project" value="UniProtKB-EC"/>
</dbReference>
<feature type="binding site" evidence="18">
    <location>
        <position position="138"/>
    </location>
    <ligand>
        <name>FAD</name>
        <dbReference type="ChEBI" id="CHEBI:57692"/>
    </ligand>
</feature>
<organism evidence="21 22">
    <name type="scientific">Tuber borchii</name>
    <name type="common">White truffle</name>
    <dbReference type="NCBI Taxonomy" id="42251"/>
    <lineage>
        <taxon>Eukaryota</taxon>
        <taxon>Fungi</taxon>
        <taxon>Dikarya</taxon>
        <taxon>Ascomycota</taxon>
        <taxon>Pezizomycotina</taxon>
        <taxon>Pezizomycetes</taxon>
        <taxon>Pezizales</taxon>
        <taxon>Tuberaceae</taxon>
        <taxon>Tuber</taxon>
    </lineage>
</organism>
<dbReference type="Proteomes" id="UP000244722">
    <property type="component" value="Unassembled WGS sequence"/>
</dbReference>
<proteinExistence type="inferred from homology"/>
<protein>
    <recommendedName>
        <fullName evidence="19">NADH-cytochrome b5 reductase</fullName>
        <ecNumber evidence="19">1.6.2.2</ecNumber>
    </recommendedName>
</protein>
<feature type="binding site" evidence="18">
    <location>
        <position position="140"/>
    </location>
    <ligand>
        <name>FAD</name>
        <dbReference type="ChEBI" id="CHEBI:57692"/>
    </ligand>
</feature>
<evidence type="ECO:0000256" key="3">
    <source>
        <dbReference type="ARBA" id="ARBA00005156"/>
    </source>
</evidence>
<dbReference type="FunFam" id="3.40.50.80:FF:000019">
    <property type="entry name" value="NADH-cytochrome b5 reductase"/>
    <property type="match status" value="1"/>
</dbReference>
<dbReference type="FunFam" id="2.40.30.10:FF:000032">
    <property type="entry name" value="NADH-cytochrome b5 reductase"/>
    <property type="match status" value="1"/>
</dbReference>
<keyword evidence="7" id="KW-1000">Mitochondrion outer membrane</keyword>
<comment type="subunit">
    <text evidence="15">Monomer. Component of the 2-(3-amino-3-carboxypropyl)histidine synthase complex composed of DPH1, DPH2, DPH3 and a NADH-dependent reductase, predominantly CBR1.</text>
</comment>
<feature type="domain" description="FAD-binding FR-type" evidence="20">
    <location>
        <begin position="68"/>
        <end position="172"/>
    </location>
</feature>
<feature type="binding site" evidence="18">
    <location>
        <position position="147"/>
    </location>
    <ligand>
        <name>FAD</name>
        <dbReference type="ChEBI" id="CHEBI:57692"/>
    </ligand>
</feature>
<dbReference type="EMBL" id="NESQ01000004">
    <property type="protein sequence ID" value="PUU84066.1"/>
    <property type="molecule type" value="Genomic_DNA"/>
</dbReference>
<keyword evidence="9" id="KW-1133">Transmembrane helix</keyword>
<keyword evidence="8 18" id="KW-0274">FAD</keyword>
<evidence type="ECO:0000256" key="8">
    <source>
        <dbReference type="ARBA" id="ARBA00022827"/>
    </source>
</evidence>
<keyword evidence="13" id="KW-0472">Membrane</keyword>
<dbReference type="InterPro" id="IPR017927">
    <property type="entry name" value="FAD-bd_FR_type"/>
</dbReference>
<evidence type="ECO:0000256" key="12">
    <source>
        <dbReference type="ARBA" id="ARBA00023128"/>
    </source>
</evidence>
<dbReference type="InterPro" id="IPR008333">
    <property type="entry name" value="Cbr1-like_FAD-bd_dom"/>
</dbReference>
<evidence type="ECO:0000256" key="6">
    <source>
        <dbReference type="ARBA" id="ARBA00022692"/>
    </source>
</evidence>
<evidence type="ECO:0000256" key="16">
    <source>
        <dbReference type="ARBA" id="ARBA00047682"/>
    </source>
</evidence>
<dbReference type="PANTHER" id="PTHR19370:SF184">
    <property type="entry name" value="NADH-CYTOCHROME B5 REDUCTASE-LIKE"/>
    <property type="match status" value="1"/>
</dbReference>
<comment type="catalytic activity">
    <reaction evidence="16 19">
        <text>2 Fe(III)-[cytochrome b5] + NADH = 2 Fe(II)-[cytochrome b5] + NAD(+) + H(+)</text>
        <dbReference type="Rhea" id="RHEA:46680"/>
        <dbReference type="Rhea" id="RHEA-COMP:10438"/>
        <dbReference type="Rhea" id="RHEA-COMP:10439"/>
        <dbReference type="ChEBI" id="CHEBI:15378"/>
        <dbReference type="ChEBI" id="CHEBI:29033"/>
        <dbReference type="ChEBI" id="CHEBI:29034"/>
        <dbReference type="ChEBI" id="CHEBI:57540"/>
        <dbReference type="ChEBI" id="CHEBI:57945"/>
        <dbReference type="EC" id="1.6.2.2"/>
    </reaction>
</comment>
<dbReference type="InterPro" id="IPR039261">
    <property type="entry name" value="FNR_nucleotide-bd"/>
</dbReference>
<keyword evidence="22" id="KW-1185">Reference proteome</keyword>
<dbReference type="Pfam" id="PF00970">
    <property type="entry name" value="FAD_binding_6"/>
    <property type="match status" value="1"/>
</dbReference>
<evidence type="ECO:0000256" key="11">
    <source>
        <dbReference type="ARBA" id="ARBA00023027"/>
    </source>
</evidence>
<comment type="similarity">
    <text evidence="4 19">Belongs to the flavoprotein pyridine nucleotide cytochrome reductase family.</text>
</comment>
<evidence type="ECO:0000256" key="2">
    <source>
        <dbReference type="ARBA" id="ARBA00004572"/>
    </source>
</evidence>
<comment type="catalytic activity">
    <reaction evidence="17">
        <text>2 Fe(3+)-[Dph3] + NADH = 2 Fe(2+)-[Dph3] + NAD(+) + H(+)</text>
        <dbReference type="Rhea" id="RHEA:71231"/>
        <dbReference type="Rhea" id="RHEA-COMP:18002"/>
        <dbReference type="Rhea" id="RHEA-COMP:18003"/>
        <dbReference type="ChEBI" id="CHEBI:15378"/>
        <dbReference type="ChEBI" id="CHEBI:29033"/>
        <dbReference type="ChEBI" id="CHEBI:29034"/>
        <dbReference type="ChEBI" id="CHEBI:57540"/>
        <dbReference type="ChEBI" id="CHEBI:57945"/>
        <dbReference type="ChEBI" id="CHEBI:83228"/>
    </reaction>
    <physiologicalReaction direction="left-to-right" evidence="17">
        <dbReference type="Rhea" id="RHEA:71232"/>
    </physiologicalReaction>
</comment>
<evidence type="ECO:0000256" key="18">
    <source>
        <dbReference type="PIRSR" id="PIRSR601834-1"/>
    </source>
</evidence>
<comment type="cofactor">
    <cofactor evidence="1 18 19">
        <name>FAD</name>
        <dbReference type="ChEBI" id="CHEBI:57692"/>
    </cofactor>
</comment>
<feature type="binding site" evidence="18">
    <location>
        <position position="122"/>
    </location>
    <ligand>
        <name>FAD</name>
        <dbReference type="ChEBI" id="CHEBI:57692"/>
    </ligand>
</feature>
<dbReference type="PRINTS" id="PR00406">
    <property type="entry name" value="CYTB5RDTASE"/>
</dbReference>
<accession>A0A2T7A8K1</accession>
<evidence type="ECO:0000256" key="19">
    <source>
        <dbReference type="RuleBase" id="RU361226"/>
    </source>
</evidence>
<dbReference type="Pfam" id="PF00175">
    <property type="entry name" value="NAD_binding_1"/>
    <property type="match status" value="1"/>
</dbReference>
<evidence type="ECO:0000256" key="7">
    <source>
        <dbReference type="ARBA" id="ARBA00022787"/>
    </source>
</evidence>
<evidence type="ECO:0000256" key="14">
    <source>
        <dbReference type="ARBA" id="ARBA00037104"/>
    </source>
</evidence>
<dbReference type="InterPro" id="IPR001709">
    <property type="entry name" value="Flavoprot_Pyr_Nucl_cyt_Rdtase"/>
</dbReference>
<sequence length="311" mass="33802">MSNATSAAKDSLLGSQHLQNLYIPAGVLVFGTALLNYVYFPYVVLAALVIGGFQVLKGHGPRKVLKADKWQDFKLVEARALSHNTGIYKFALPRSTDVLGLPIGQHIQFSAKISGVDVVRSYTPISSDETDRGSFSMLIKSYPAGSISKHIASLKIGQSIKTKGPKGQFVYRSGLVRAFGMIAGGTGLAPMLQIIKAIIRNSEDRTEVDFIFANVDVEDILLKDELDELARTHRNFRIHYVLNNPPEGWKGGVGFVTEDMIKELCPAPAADIKILLCGPPPMISAMKKATAALGYEPAKPVSKLPDQVFSF</sequence>
<reference evidence="21 22" key="1">
    <citation type="submission" date="2017-04" db="EMBL/GenBank/DDBJ databases">
        <title>Draft genome sequence of Tuber borchii Vittad., a whitish edible truffle.</title>
        <authorList>
            <consortium name="DOE Joint Genome Institute"/>
            <person name="Murat C."/>
            <person name="Kuo A."/>
            <person name="Barry K.W."/>
            <person name="Clum A."/>
            <person name="Dockter R.B."/>
            <person name="Fauchery L."/>
            <person name="Iotti M."/>
            <person name="Kohler A."/>
            <person name="Labutti K."/>
            <person name="Lindquist E.A."/>
            <person name="Lipzen A."/>
            <person name="Ohm R.A."/>
            <person name="Wang M."/>
            <person name="Grigoriev I.V."/>
            <person name="Zambonelli A."/>
            <person name="Martin F.M."/>
        </authorList>
    </citation>
    <scope>NUCLEOTIDE SEQUENCE [LARGE SCALE GENOMIC DNA]</scope>
    <source>
        <strain evidence="21 22">Tbo3840</strain>
    </source>
</reference>
<dbReference type="PRINTS" id="PR00371">
    <property type="entry name" value="FPNCR"/>
</dbReference>